<dbReference type="PANTHER" id="PTHR33221">
    <property type="entry name" value="WINGED HELIX-TURN-HELIX TRANSCRIPTIONAL REGULATOR, RRF2 FAMILY"/>
    <property type="match status" value="1"/>
</dbReference>
<dbReference type="Pfam" id="PF02082">
    <property type="entry name" value="Rrf2"/>
    <property type="match status" value="1"/>
</dbReference>
<dbReference type="SUPFAM" id="SSF46785">
    <property type="entry name" value="Winged helix' DNA-binding domain"/>
    <property type="match status" value="1"/>
</dbReference>
<name>V6Q2C2_9ENTE</name>
<sequence>MAFSTKLNVATHMLALIAIFENEEITSEAMAASIQTNPVVVRKLLSQLNKAGFIETSRGSEKTKLATLAHNIFLYNIYQAVEKSKKYLKYIKILIQLVQ</sequence>
<dbReference type="eggNOG" id="COG1959">
    <property type="taxonomic scope" value="Bacteria"/>
</dbReference>
<evidence type="ECO:0000313" key="1">
    <source>
        <dbReference type="EMBL" id="EST89366.1"/>
    </source>
</evidence>
<organism evidence="1 2">
    <name type="scientific">Vagococcus lutrae LBD1</name>
    <dbReference type="NCBI Taxonomy" id="1408226"/>
    <lineage>
        <taxon>Bacteria</taxon>
        <taxon>Bacillati</taxon>
        <taxon>Bacillota</taxon>
        <taxon>Bacilli</taxon>
        <taxon>Lactobacillales</taxon>
        <taxon>Enterococcaceae</taxon>
        <taxon>Vagococcus</taxon>
    </lineage>
</organism>
<dbReference type="InterPro" id="IPR036390">
    <property type="entry name" value="WH_DNA-bd_sf"/>
</dbReference>
<dbReference type="InterPro" id="IPR036388">
    <property type="entry name" value="WH-like_DNA-bd_sf"/>
</dbReference>
<accession>V6Q2C2</accession>
<dbReference type="STRING" id="1408226.T233_01501"/>
<dbReference type="Proteomes" id="UP000018126">
    <property type="component" value="Unassembled WGS sequence"/>
</dbReference>
<dbReference type="GO" id="GO:0005829">
    <property type="term" value="C:cytosol"/>
    <property type="evidence" value="ECO:0007669"/>
    <property type="project" value="TreeGrafter"/>
</dbReference>
<dbReference type="EMBL" id="AYSH01000019">
    <property type="protein sequence ID" value="EST89366.1"/>
    <property type="molecule type" value="Genomic_DNA"/>
</dbReference>
<dbReference type="RefSeq" id="WP_023606807.1">
    <property type="nucleotide sequence ID" value="NZ_AYSH01000019.1"/>
</dbReference>
<dbReference type="InterPro" id="IPR000944">
    <property type="entry name" value="Tscrpt_reg_Rrf2"/>
</dbReference>
<gene>
    <name evidence="1" type="ORF">T233_01501</name>
</gene>
<reference evidence="1 2" key="1">
    <citation type="journal article" date="2013" name="Genome Announc.">
        <title>High-Quality Draft Genome Sequence of Vagococcus lutrae Strain LBD1, Isolated from the Largemouth Bass Micropterus salmoides.</title>
        <authorList>
            <person name="Lebreton F."/>
            <person name="Valentino M.D."/>
            <person name="Duncan L.B."/>
            <person name="Zeng Q."/>
            <person name="Manson McGuire A."/>
            <person name="Earl A.M."/>
            <person name="Gilmore M.S."/>
        </authorList>
    </citation>
    <scope>NUCLEOTIDE SEQUENCE [LARGE SCALE GENOMIC DNA]</scope>
    <source>
        <strain evidence="1 2">LBD1</strain>
    </source>
</reference>
<evidence type="ECO:0000313" key="2">
    <source>
        <dbReference type="Proteomes" id="UP000018126"/>
    </source>
</evidence>
<evidence type="ECO:0008006" key="3">
    <source>
        <dbReference type="Google" id="ProtNLM"/>
    </source>
</evidence>
<dbReference type="PANTHER" id="PTHR33221:SF15">
    <property type="entry name" value="HTH-TYPE TRANSCRIPTIONAL REGULATOR YWGB-RELATED"/>
    <property type="match status" value="1"/>
</dbReference>
<comment type="caution">
    <text evidence="1">The sequence shown here is derived from an EMBL/GenBank/DDBJ whole genome shotgun (WGS) entry which is preliminary data.</text>
</comment>
<dbReference type="AlphaFoldDB" id="V6Q2C2"/>
<protein>
    <recommendedName>
        <fullName evidence="3">Transcriptional regulator</fullName>
    </recommendedName>
</protein>
<dbReference type="Gene3D" id="1.10.10.10">
    <property type="entry name" value="Winged helix-like DNA-binding domain superfamily/Winged helix DNA-binding domain"/>
    <property type="match status" value="1"/>
</dbReference>
<dbReference type="GO" id="GO:0003700">
    <property type="term" value="F:DNA-binding transcription factor activity"/>
    <property type="evidence" value="ECO:0007669"/>
    <property type="project" value="TreeGrafter"/>
</dbReference>
<keyword evidence="2" id="KW-1185">Reference proteome</keyword>
<proteinExistence type="predicted"/>